<gene>
    <name evidence="2" type="ORF">HK105_201905</name>
</gene>
<organism evidence="2 3">
    <name type="scientific">Polyrhizophydium stewartii</name>
    <dbReference type="NCBI Taxonomy" id="2732419"/>
    <lineage>
        <taxon>Eukaryota</taxon>
        <taxon>Fungi</taxon>
        <taxon>Fungi incertae sedis</taxon>
        <taxon>Chytridiomycota</taxon>
        <taxon>Chytridiomycota incertae sedis</taxon>
        <taxon>Chytridiomycetes</taxon>
        <taxon>Rhizophydiales</taxon>
        <taxon>Rhizophydiales incertae sedis</taxon>
        <taxon>Polyrhizophydium</taxon>
    </lineage>
</organism>
<evidence type="ECO:0000313" key="3">
    <source>
        <dbReference type="Proteomes" id="UP001527925"/>
    </source>
</evidence>
<evidence type="ECO:0000259" key="1">
    <source>
        <dbReference type="Pfam" id="PF14661"/>
    </source>
</evidence>
<protein>
    <recommendedName>
        <fullName evidence="1">HAUS augmin-like complex subunit 6 N-terminal domain-containing protein</fullName>
    </recommendedName>
</protein>
<comment type="caution">
    <text evidence="2">The sequence shown here is derived from an EMBL/GenBank/DDBJ whole genome shotgun (WGS) entry which is preliminary data.</text>
</comment>
<keyword evidence="3" id="KW-1185">Reference proteome</keyword>
<evidence type="ECO:0000313" key="2">
    <source>
        <dbReference type="EMBL" id="KAL2918504.1"/>
    </source>
</evidence>
<dbReference type="Pfam" id="PF14661">
    <property type="entry name" value="HAUS6_N"/>
    <property type="match status" value="1"/>
</dbReference>
<dbReference type="EMBL" id="JADGIZ020000006">
    <property type="protein sequence ID" value="KAL2918504.1"/>
    <property type="molecule type" value="Genomic_DNA"/>
</dbReference>
<accession>A0ABR4NG37</accession>
<reference evidence="2 3" key="1">
    <citation type="submission" date="2023-09" db="EMBL/GenBank/DDBJ databases">
        <title>Pangenome analysis of Batrachochytrium dendrobatidis and related Chytrids.</title>
        <authorList>
            <person name="Yacoub M.N."/>
            <person name="Stajich J.E."/>
            <person name="James T.Y."/>
        </authorList>
    </citation>
    <scope>NUCLEOTIDE SEQUENCE [LARGE SCALE GENOMIC DNA]</scope>
    <source>
        <strain evidence="2 3">JEL0888</strain>
    </source>
</reference>
<feature type="domain" description="HAUS augmin-like complex subunit 6 N-terminal" evidence="1">
    <location>
        <begin position="6"/>
        <end position="227"/>
    </location>
</feature>
<dbReference type="InterPro" id="IPR028163">
    <property type="entry name" value="HAUS_6_N"/>
</dbReference>
<dbReference type="Proteomes" id="UP001527925">
    <property type="component" value="Unassembled WGS sequence"/>
</dbReference>
<proteinExistence type="predicted"/>
<name>A0ABR4NG37_9FUNG</name>
<sequence>MDKAILTALGLQRCPALQELPDPAAALFGSSPSTKLWERILHFLVVKLDPELSQRFQDCFPTTTPAHSRDFRLALHKSLESLRKAPGASFPLLQQLTMRKSDLDSVRGDRFERIVLALASEALSCQTAAMHGAPPVFEPPASLPPDMQLKLLRAHTLLRLDELLESIASMGEARASWTRLGSELGEQSEQLEATLATRADLTDRNQASLGAEMSSNASSGLDAEIQSLSRTQEKLSSEMMSTTSALTSWLTEEYRPITPAEAESIRQESISHDSLLLRPSQEASWQIQKLSQEASSLP</sequence>